<gene>
    <name evidence="1" type="ORF">DIR46_12770</name>
</gene>
<name>A0A2S2DIP7_9BURK</name>
<proteinExistence type="predicted"/>
<dbReference type="OrthoDB" id="506280at2"/>
<dbReference type="Gene3D" id="3.40.1350.10">
    <property type="match status" value="1"/>
</dbReference>
<dbReference type="RefSeq" id="WP_109345545.1">
    <property type="nucleotide sequence ID" value="NZ_CP029343.1"/>
</dbReference>
<reference evidence="1 2" key="1">
    <citation type="submission" date="2018-05" db="EMBL/GenBank/DDBJ databases">
        <title>Complete genome sequence of Massilia oculi sp. nov. CCUG 43427T (=DSM 26321T), the type strain of M. oculi, and comparison with genome sequences of other Massilia strains.</title>
        <authorList>
            <person name="Zhu B."/>
        </authorList>
    </citation>
    <scope>NUCLEOTIDE SEQUENCE [LARGE SCALE GENOMIC DNA]</scope>
    <source>
        <strain evidence="1 2">CCUG 43427</strain>
    </source>
</reference>
<keyword evidence="2" id="KW-1185">Reference proteome</keyword>
<evidence type="ECO:0000313" key="1">
    <source>
        <dbReference type="EMBL" id="AWL05211.1"/>
    </source>
</evidence>
<dbReference type="KEGG" id="mtim:DIR46_12770"/>
<organism evidence="1 2">
    <name type="scientific">Massilia oculi</name>
    <dbReference type="NCBI Taxonomy" id="945844"/>
    <lineage>
        <taxon>Bacteria</taxon>
        <taxon>Pseudomonadati</taxon>
        <taxon>Pseudomonadota</taxon>
        <taxon>Betaproteobacteria</taxon>
        <taxon>Burkholderiales</taxon>
        <taxon>Oxalobacteraceae</taxon>
        <taxon>Telluria group</taxon>
        <taxon>Massilia</taxon>
    </lineage>
</organism>
<dbReference type="AlphaFoldDB" id="A0A2S2DIP7"/>
<dbReference type="EMBL" id="CP029343">
    <property type="protein sequence ID" value="AWL05211.1"/>
    <property type="molecule type" value="Genomic_DNA"/>
</dbReference>
<protein>
    <submittedName>
        <fullName evidence="1">DUF4268 domain-containing protein</fullName>
    </submittedName>
</protein>
<evidence type="ECO:0000313" key="2">
    <source>
        <dbReference type="Proteomes" id="UP000245820"/>
    </source>
</evidence>
<dbReference type="GO" id="GO:0003676">
    <property type="term" value="F:nucleic acid binding"/>
    <property type="evidence" value="ECO:0007669"/>
    <property type="project" value="InterPro"/>
</dbReference>
<dbReference type="InterPro" id="IPR011856">
    <property type="entry name" value="tRNA_endonuc-like_dom_sf"/>
</dbReference>
<dbReference type="Proteomes" id="UP000245820">
    <property type="component" value="Chromosome"/>
</dbReference>
<accession>A0A2S2DIP7</accession>
<sequence>MTSYTNLIHISQNGTTTPLQRVPMGRSADGQYSEAWLQQLLFEHPKSLPIREIDPHAGALIPVCMELQTSAGPADILYVTRTGQIVLVETKLWRNPEARRTVVAQILDYAKELSSWSYEDLSREAAQATGHGPGHLLDAVRAVHANLDEAAFVDGINRSLAVGDFILVIAGDGIQSGAQALVSFLERYGHLRFQLALVEIASYRGLDDSLLLQPRVLAKTELLVRSVLLAQPSAAAGGVDDADEDAAEITANAAKNAAQAEQWERFWAEYLAVLRLDDMQQPPPARPAKTTNIYLYLPPGSGCVWITAFVAQSQGRAGVFLSFSKIFLEAHDWYERLYEEREEIERVVPGLTWERQPGGKIIIMAPPIACRKIDDPAERLQLIAYLALQTNAMVNAFRFRLEAFVRERANG</sequence>